<feature type="domain" description="Disease resistance protein winged helix" evidence="4">
    <location>
        <begin position="175"/>
        <end position="247"/>
    </location>
</feature>
<dbReference type="AlphaFoldDB" id="A0A8R7V2H6"/>
<dbReference type="Pfam" id="PF23598">
    <property type="entry name" value="LRR_14"/>
    <property type="match status" value="1"/>
</dbReference>
<keyword evidence="1" id="KW-0677">Repeat</keyword>
<dbReference type="SUPFAM" id="SSF52047">
    <property type="entry name" value="RNI-like"/>
    <property type="match status" value="1"/>
</dbReference>
<dbReference type="Proteomes" id="UP000015106">
    <property type="component" value="Chromosome 7"/>
</dbReference>
<evidence type="ECO:0008006" key="8">
    <source>
        <dbReference type="Google" id="ProtNLM"/>
    </source>
</evidence>
<feature type="domain" description="Disease resistance R13L4/SHOC-2-like LRR" evidence="5">
    <location>
        <begin position="297"/>
        <end position="378"/>
    </location>
</feature>
<keyword evidence="7" id="KW-1185">Reference proteome</keyword>
<dbReference type="EnsemblPlants" id="TuG1812G0700000181.01.T01">
    <property type="protein sequence ID" value="TuG1812G0700000181.01.T01"/>
    <property type="gene ID" value="TuG1812G0700000181.01"/>
</dbReference>
<evidence type="ECO:0000313" key="6">
    <source>
        <dbReference type="EnsemblPlants" id="TuG1812G0700000181.01.T01"/>
    </source>
</evidence>
<evidence type="ECO:0000259" key="4">
    <source>
        <dbReference type="Pfam" id="PF23559"/>
    </source>
</evidence>
<reference evidence="6" key="2">
    <citation type="submission" date="2018-03" db="EMBL/GenBank/DDBJ databases">
        <title>The Triticum urartu genome reveals the dynamic nature of wheat genome evolution.</title>
        <authorList>
            <person name="Ling H."/>
            <person name="Ma B."/>
            <person name="Shi X."/>
            <person name="Liu H."/>
            <person name="Dong L."/>
            <person name="Sun H."/>
            <person name="Cao Y."/>
            <person name="Gao Q."/>
            <person name="Zheng S."/>
            <person name="Li Y."/>
            <person name="Yu Y."/>
            <person name="Du H."/>
            <person name="Qi M."/>
            <person name="Li Y."/>
            <person name="Yu H."/>
            <person name="Cui Y."/>
            <person name="Wang N."/>
            <person name="Chen C."/>
            <person name="Wu H."/>
            <person name="Zhao Y."/>
            <person name="Zhang J."/>
            <person name="Li Y."/>
            <person name="Zhou W."/>
            <person name="Zhang B."/>
            <person name="Hu W."/>
            <person name="Eijk M."/>
            <person name="Tang J."/>
            <person name="Witsenboer H."/>
            <person name="Zhao S."/>
            <person name="Li Z."/>
            <person name="Zhang A."/>
            <person name="Wang D."/>
            <person name="Liang C."/>
        </authorList>
    </citation>
    <scope>NUCLEOTIDE SEQUENCE [LARGE SCALE GENOMIC DNA]</scope>
    <source>
        <strain evidence="6">cv. G1812</strain>
    </source>
</reference>
<dbReference type="GO" id="GO:0002758">
    <property type="term" value="P:innate immune response-activating signaling pathway"/>
    <property type="evidence" value="ECO:0007669"/>
    <property type="project" value="UniProtKB-ARBA"/>
</dbReference>
<dbReference type="GO" id="GO:0043531">
    <property type="term" value="F:ADP binding"/>
    <property type="evidence" value="ECO:0007669"/>
    <property type="project" value="InterPro"/>
</dbReference>
<evidence type="ECO:0000259" key="3">
    <source>
        <dbReference type="Pfam" id="PF00931"/>
    </source>
</evidence>
<evidence type="ECO:0000313" key="7">
    <source>
        <dbReference type="Proteomes" id="UP000015106"/>
    </source>
</evidence>
<dbReference type="InterPro" id="IPR044974">
    <property type="entry name" value="Disease_R_plants"/>
</dbReference>
<dbReference type="Gene3D" id="3.80.10.10">
    <property type="entry name" value="Ribonuclease Inhibitor"/>
    <property type="match status" value="1"/>
</dbReference>
<dbReference type="GO" id="GO:0009626">
    <property type="term" value="P:plant-type hypersensitive response"/>
    <property type="evidence" value="ECO:0007669"/>
    <property type="project" value="UniProtKB-ARBA"/>
</dbReference>
<dbReference type="InterPro" id="IPR032675">
    <property type="entry name" value="LRR_dom_sf"/>
</dbReference>
<dbReference type="Pfam" id="PF00931">
    <property type="entry name" value="NB-ARC"/>
    <property type="match status" value="1"/>
</dbReference>
<evidence type="ECO:0000256" key="1">
    <source>
        <dbReference type="ARBA" id="ARBA00022737"/>
    </source>
</evidence>
<dbReference type="PANTHER" id="PTHR23155:SF1114">
    <property type="entry name" value="OS02G0475500 PROTEIN"/>
    <property type="match status" value="1"/>
</dbReference>
<dbReference type="SUPFAM" id="SSF52540">
    <property type="entry name" value="P-loop containing nucleoside triphosphate hydrolases"/>
    <property type="match status" value="1"/>
</dbReference>
<dbReference type="Gramene" id="TuG1812G0700000181.01.T01">
    <property type="protein sequence ID" value="TuG1812G0700000181.01.T01"/>
    <property type="gene ID" value="TuG1812G0700000181.01"/>
</dbReference>
<proteinExistence type="predicted"/>
<evidence type="ECO:0000256" key="2">
    <source>
        <dbReference type="ARBA" id="ARBA00022821"/>
    </source>
</evidence>
<dbReference type="GO" id="GO:0042742">
    <property type="term" value="P:defense response to bacterium"/>
    <property type="evidence" value="ECO:0007669"/>
    <property type="project" value="UniProtKB-ARBA"/>
</dbReference>
<dbReference type="Gene3D" id="1.10.10.10">
    <property type="entry name" value="Winged helix-like DNA-binding domain superfamily/Winged helix DNA-binding domain"/>
    <property type="match status" value="1"/>
</dbReference>
<dbReference type="FunFam" id="1.10.10.10:FF:000322">
    <property type="entry name" value="Probable disease resistance protein At1g63360"/>
    <property type="match status" value="1"/>
</dbReference>
<evidence type="ECO:0000259" key="5">
    <source>
        <dbReference type="Pfam" id="PF23598"/>
    </source>
</evidence>
<dbReference type="InterPro" id="IPR027417">
    <property type="entry name" value="P-loop_NTPase"/>
</dbReference>
<dbReference type="PANTHER" id="PTHR23155">
    <property type="entry name" value="DISEASE RESISTANCE PROTEIN RP"/>
    <property type="match status" value="1"/>
</dbReference>
<dbReference type="InterPro" id="IPR055414">
    <property type="entry name" value="LRR_R13L4/SHOC2-like"/>
</dbReference>
<reference evidence="6" key="3">
    <citation type="submission" date="2022-06" db="UniProtKB">
        <authorList>
            <consortium name="EnsemblPlants"/>
        </authorList>
    </citation>
    <scope>IDENTIFICATION</scope>
</reference>
<keyword evidence="2" id="KW-0611">Plant defense</keyword>
<dbReference type="InterPro" id="IPR042197">
    <property type="entry name" value="Apaf_helical"/>
</dbReference>
<dbReference type="InterPro" id="IPR036388">
    <property type="entry name" value="WH-like_DNA-bd_sf"/>
</dbReference>
<dbReference type="Gene3D" id="1.10.8.430">
    <property type="entry name" value="Helical domain of apoptotic protease-activating factors"/>
    <property type="match status" value="1"/>
</dbReference>
<dbReference type="PRINTS" id="PR00364">
    <property type="entry name" value="DISEASERSIST"/>
</dbReference>
<feature type="domain" description="NB-ARC" evidence="3">
    <location>
        <begin position="11"/>
        <end position="86"/>
    </location>
</feature>
<dbReference type="Pfam" id="PF23559">
    <property type="entry name" value="WHD_DRP"/>
    <property type="match status" value="1"/>
</dbReference>
<reference evidence="7" key="1">
    <citation type="journal article" date="2013" name="Nature">
        <title>Draft genome of the wheat A-genome progenitor Triticum urartu.</title>
        <authorList>
            <person name="Ling H.Q."/>
            <person name="Zhao S."/>
            <person name="Liu D."/>
            <person name="Wang J."/>
            <person name="Sun H."/>
            <person name="Zhang C."/>
            <person name="Fan H."/>
            <person name="Li D."/>
            <person name="Dong L."/>
            <person name="Tao Y."/>
            <person name="Gao C."/>
            <person name="Wu H."/>
            <person name="Li Y."/>
            <person name="Cui Y."/>
            <person name="Guo X."/>
            <person name="Zheng S."/>
            <person name="Wang B."/>
            <person name="Yu K."/>
            <person name="Liang Q."/>
            <person name="Yang W."/>
            <person name="Lou X."/>
            <person name="Chen J."/>
            <person name="Feng M."/>
            <person name="Jian J."/>
            <person name="Zhang X."/>
            <person name="Luo G."/>
            <person name="Jiang Y."/>
            <person name="Liu J."/>
            <person name="Wang Z."/>
            <person name="Sha Y."/>
            <person name="Zhang B."/>
            <person name="Wu H."/>
            <person name="Tang D."/>
            <person name="Shen Q."/>
            <person name="Xue P."/>
            <person name="Zou S."/>
            <person name="Wang X."/>
            <person name="Liu X."/>
            <person name="Wang F."/>
            <person name="Yang Y."/>
            <person name="An X."/>
            <person name="Dong Z."/>
            <person name="Zhang K."/>
            <person name="Zhang X."/>
            <person name="Luo M.C."/>
            <person name="Dvorak J."/>
            <person name="Tong Y."/>
            <person name="Wang J."/>
            <person name="Yang H."/>
            <person name="Li Z."/>
            <person name="Wang D."/>
            <person name="Zhang A."/>
            <person name="Wang J."/>
        </authorList>
    </citation>
    <scope>NUCLEOTIDE SEQUENCE</scope>
    <source>
        <strain evidence="7">cv. G1812</strain>
    </source>
</reference>
<protein>
    <recommendedName>
        <fullName evidence="8">NB-ARC domain-containing protein</fullName>
    </recommendedName>
</protein>
<dbReference type="InterPro" id="IPR002182">
    <property type="entry name" value="NB-ARC"/>
</dbReference>
<organism evidence="6 7">
    <name type="scientific">Triticum urartu</name>
    <name type="common">Red wild einkorn</name>
    <name type="synonym">Crithodium urartu</name>
    <dbReference type="NCBI Taxonomy" id="4572"/>
    <lineage>
        <taxon>Eukaryota</taxon>
        <taxon>Viridiplantae</taxon>
        <taxon>Streptophyta</taxon>
        <taxon>Embryophyta</taxon>
        <taxon>Tracheophyta</taxon>
        <taxon>Spermatophyta</taxon>
        <taxon>Magnoliopsida</taxon>
        <taxon>Liliopsida</taxon>
        <taxon>Poales</taxon>
        <taxon>Poaceae</taxon>
        <taxon>BOP clade</taxon>
        <taxon>Pooideae</taxon>
        <taxon>Triticodae</taxon>
        <taxon>Triticeae</taxon>
        <taxon>Triticinae</taxon>
        <taxon>Triticum</taxon>
    </lineage>
</organism>
<dbReference type="InterPro" id="IPR058922">
    <property type="entry name" value="WHD_DRP"/>
</dbReference>
<name>A0A8R7V2H6_TRIUA</name>
<sequence length="378" mass="43807">MRLQELVEELNLLANKKSLIVLDDISTTAEWDLVRSCLKNAGTVSHHKGKNVAKHCSGEDTNMYRLEGLKDAAALDIFKKKVFKNKRGEVNLDLHMEEQAKLILKKCDGLPLAISTIGGFLATRPKTAIEWRKMHGRISAELEINPELRTIKTVLMRSYDGLLYHLKLCFLYMSIFPEDYIIKRKRLVRRWIAEGYCKEMHGMTAEEIGDNYFDELLDRSMILPREGVNHHSGKNNSCQLHDIIREICISKAREENLVFTLEEGCCLSSIRGPIRHLAISSNWKRDTDVFDMLDLSHVRSLTVYGEWRPYFISEKMRFLRVLDLEDTLRFTNHNLDGIGKFYHLRYLSIRNGAYIWYLPNSIGNLSYLQTLDIKGTHI</sequence>
<accession>A0A8R7V2H6</accession>